<dbReference type="GO" id="GO:0009451">
    <property type="term" value="P:RNA modification"/>
    <property type="evidence" value="ECO:0007669"/>
    <property type="project" value="InterPro"/>
</dbReference>
<evidence type="ECO:0000313" key="7">
    <source>
        <dbReference type="RefSeq" id="XP_038973075.1"/>
    </source>
</evidence>
<organism evidence="4 5">
    <name type="scientific">Phoenix dactylifera</name>
    <name type="common">Date palm</name>
    <dbReference type="NCBI Taxonomy" id="42345"/>
    <lineage>
        <taxon>Eukaryota</taxon>
        <taxon>Viridiplantae</taxon>
        <taxon>Streptophyta</taxon>
        <taxon>Embryophyta</taxon>
        <taxon>Tracheophyta</taxon>
        <taxon>Spermatophyta</taxon>
        <taxon>Magnoliopsida</taxon>
        <taxon>Liliopsida</taxon>
        <taxon>Arecaceae</taxon>
        <taxon>Coryphoideae</taxon>
        <taxon>Phoeniceae</taxon>
        <taxon>Phoenix</taxon>
    </lineage>
</organism>
<dbReference type="PANTHER" id="PTHR47926">
    <property type="entry name" value="PENTATRICOPEPTIDE REPEAT-CONTAINING PROTEIN"/>
    <property type="match status" value="1"/>
</dbReference>
<evidence type="ECO:0000313" key="8">
    <source>
        <dbReference type="RefSeq" id="XP_038973078.1"/>
    </source>
</evidence>
<feature type="repeat" description="PPR" evidence="2">
    <location>
        <begin position="262"/>
        <end position="296"/>
    </location>
</feature>
<dbReference type="PROSITE" id="PS51375">
    <property type="entry name" value="PPR"/>
    <property type="match status" value="2"/>
</dbReference>
<dbReference type="GO" id="GO:0003723">
    <property type="term" value="F:RNA binding"/>
    <property type="evidence" value="ECO:0007669"/>
    <property type="project" value="InterPro"/>
</dbReference>
<keyword evidence="4" id="KW-1185">Reference proteome</keyword>
<dbReference type="OrthoDB" id="1912849at2759"/>
<evidence type="ECO:0000313" key="4">
    <source>
        <dbReference type="Proteomes" id="UP000228380"/>
    </source>
</evidence>
<dbReference type="Pfam" id="PF20431">
    <property type="entry name" value="E_motif"/>
    <property type="match status" value="1"/>
</dbReference>
<dbReference type="Gene3D" id="1.25.40.10">
    <property type="entry name" value="Tetratricopeptide repeat domain"/>
    <property type="match status" value="3"/>
</dbReference>
<gene>
    <name evidence="5 6 7 8" type="primary">LOC103715426</name>
</gene>
<dbReference type="InterPro" id="IPR002885">
    <property type="entry name" value="PPR_rpt"/>
</dbReference>
<dbReference type="InterPro" id="IPR032867">
    <property type="entry name" value="DYW_dom"/>
</dbReference>
<feature type="repeat" description="PPR" evidence="2">
    <location>
        <begin position="399"/>
        <end position="433"/>
    </location>
</feature>
<dbReference type="InterPro" id="IPR011990">
    <property type="entry name" value="TPR-like_helical_dom_sf"/>
</dbReference>
<dbReference type="FunFam" id="1.25.40.10:FF:001093">
    <property type="entry name" value="Pentatricopeptide repeat-containing protein At2g34400"/>
    <property type="match status" value="1"/>
</dbReference>
<evidence type="ECO:0000256" key="2">
    <source>
        <dbReference type="PROSITE-ProRule" id="PRU00708"/>
    </source>
</evidence>
<reference evidence="4" key="1">
    <citation type="journal article" date="2019" name="Nat. Commun.">
        <title>Genome-wide association mapping of date palm fruit traits.</title>
        <authorList>
            <person name="Hazzouri K.M."/>
            <person name="Gros-Balthazard M."/>
            <person name="Flowers J.M."/>
            <person name="Copetti D."/>
            <person name="Lemansour A."/>
            <person name="Lebrun M."/>
            <person name="Masmoudi K."/>
            <person name="Ferrand S."/>
            <person name="Dhar M.I."/>
            <person name="Fresquez Z.A."/>
            <person name="Rosas U."/>
            <person name="Zhang J."/>
            <person name="Talag J."/>
            <person name="Lee S."/>
            <person name="Kudrna D."/>
            <person name="Powell R.F."/>
            <person name="Leitch I.J."/>
            <person name="Krueger R.R."/>
            <person name="Wing R.A."/>
            <person name="Amiri K.M.A."/>
            <person name="Purugganan M.D."/>
        </authorList>
    </citation>
    <scope>NUCLEOTIDE SEQUENCE [LARGE SCALE GENOMIC DNA]</scope>
    <source>
        <strain evidence="4">cv. Khalas</strain>
    </source>
</reference>
<proteinExistence type="predicted"/>
<feature type="domain" description="DYW" evidence="3">
    <location>
        <begin position="480"/>
        <end position="560"/>
    </location>
</feature>
<dbReference type="InterPro" id="IPR046960">
    <property type="entry name" value="PPR_At4g14850-like_plant"/>
</dbReference>
<dbReference type="Pfam" id="PF14432">
    <property type="entry name" value="DYW_deaminase"/>
    <property type="match status" value="1"/>
</dbReference>
<name>A0A8B8J901_PHODC</name>
<evidence type="ECO:0000256" key="1">
    <source>
        <dbReference type="ARBA" id="ARBA00022737"/>
    </source>
</evidence>
<dbReference type="AlphaFoldDB" id="A0A8B8J901"/>
<evidence type="ECO:0000313" key="5">
    <source>
        <dbReference type="RefSeq" id="XP_026663619.2"/>
    </source>
</evidence>
<reference evidence="5 6" key="2">
    <citation type="submission" date="2025-04" db="UniProtKB">
        <authorList>
            <consortium name="RefSeq"/>
        </authorList>
    </citation>
    <scope>IDENTIFICATION</scope>
    <source>
        <tissue evidence="5 6">Young leaves</tissue>
    </source>
</reference>
<dbReference type="NCBIfam" id="TIGR00756">
    <property type="entry name" value="PPR"/>
    <property type="match status" value="1"/>
</dbReference>
<dbReference type="GeneID" id="103715426"/>
<sequence length="560" mass="61254">MPVATAPAAADPARVHAHLIKLASVDRALYNQLITLYSRSPVTLTDALRLFRRLPFPPTHVSWTAAVSALSADPDAALRLFLSMLRGPSRPTQATLSALLKSLSLSSPPLLSAALQLHSLSLKLALSRLPFAGTALVAFYSKARRPYDALKAFDDLPYKDEVCYAAAIVGMAQNHRPNCALSLFAAMRAAGVASTVYSVSGALRSAAHLATLEQSRVVHAHAVVAGLEPDLVVSTALVDAYGKSGLVSDARMVFDALLPDANLVTWNAMLSAYAQQGDSESAVKLFDEMLERKIAPDDFSFLAVLTACSNAGFVGEAERWIDLMGSSFGVAPSLEHYNCLVGAMARVGRLEDAECLVLTMPFEPDAAVWRTLLSGCVVHRAADLATTVGRRLLELDPQDDSAYVMLANIYLAAGRKDDMAKVWTEMRDRGVKKEGGRSWIEVRGEVHAFIAGDRMHKHATDIYAKLVELMEEAKTLGYEEVNENEGLWYHSERLAVAFGVLNGAVPEGKALRVVKNLRICGDCHEFFKYVARVIQREIVVRDVNRYHRFQRGCCTCKDYW</sequence>
<dbReference type="Pfam" id="PF01535">
    <property type="entry name" value="PPR"/>
    <property type="match status" value="2"/>
</dbReference>
<dbReference type="PANTHER" id="PTHR47926:SF464">
    <property type="entry name" value="DYW DOMAIN-CONTAINING PROTEIN"/>
    <property type="match status" value="1"/>
</dbReference>
<accession>A0A8B8J901</accession>
<dbReference type="KEGG" id="pda:103715426"/>
<evidence type="ECO:0000313" key="6">
    <source>
        <dbReference type="RefSeq" id="XP_026663620.2"/>
    </source>
</evidence>
<dbReference type="Pfam" id="PF13041">
    <property type="entry name" value="PPR_2"/>
    <property type="match status" value="1"/>
</dbReference>
<evidence type="ECO:0000259" key="3">
    <source>
        <dbReference type="Pfam" id="PF14432"/>
    </source>
</evidence>
<dbReference type="RefSeq" id="XP_038973075.1">
    <property type="nucleotide sequence ID" value="XM_039117147.1"/>
</dbReference>
<dbReference type="RefSeq" id="XP_038973078.1">
    <property type="nucleotide sequence ID" value="XM_039117150.1"/>
</dbReference>
<dbReference type="RefSeq" id="XP_026663620.2">
    <property type="nucleotide sequence ID" value="XM_026807819.2"/>
</dbReference>
<dbReference type="SUPFAM" id="SSF48452">
    <property type="entry name" value="TPR-like"/>
    <property type="match status" value="1"/>
</dbReference>
<dbReference type="RefSeq" id="XP_026663619.2">
    <property type="nucleotide sequence ID" value="XM_026807818.2"/>
</dbReference>
<dbReference type="InterPro" id="IPR046848">
    <property type="entry name" value="E_motif"/>
</dbReference>
<dbReference type="GO" id="GO:0008270">
    <property type="term" value="F:zinc ion binding"/>
    <property type="evidence" value="ECO:0007669"/>
    <property type="project" value="InterPro"/>
</dbReference>
<dbReference type="Proteomes" id="UP000228380">
    <property type="component" value="Chromosome 2"/>
</dbReference>
<protein>
    <submittedName>
        <fullName evidence="5 6">Pentatricopeptide repeat-containing protein At2g27610-like</fullName>
    </submittedName>
</protein>
<keyword evidence="1" id="KW-0677">Repeat</keyword>